<name>A0ABQ5X261_9PROT</name>
<keyword evidence="2" id="KW-1185">Reference proteome</keyword>
<dbReference type="EMBL" id="BSNW01000017">
    <property type="protein sequence ID" value="GLQ69362.1"/>
    <property type="molecule type" value="Genomic_DNA"/>
</dbReference>
<sequence>MNMSAIMGRVLGSGQATLHELQTVYDSEDMLLMDEAAMVWRYNG</sequence>
<proteinExistence type="predicted"/>
<comment type="caution">
    <text evidence="1">The sequence shown here is derived from an EMBL/GenBank/DDBJ whole genome shotgun (WGS) entry which is preliminary data.</text>
</comment>
<dbReference type="RefSeq" id="WP_255308588.1">
    <property type="nucleotide sequence ID" value="NZ_BEWL01000010.1"/>
</dbReference>
<reference evidence="2" key="1">
    <citation type="journal article" date="2019" name="Int. J. Syst. Evol. Microbiol.">
        <title>The Global Catalogue of Microorganisms (GCM) 10K type strain sequencing project: providing services to taxonomists for standard genome sequencing and annotation.</title>
        <authorList>
            <consortium name="The Broad Institute Genomics Platform"/>
            <consortium name="The Broad Institute Genome Sequencing Center for Infectious Disease"/>
            <person name="Wu L."/>
            <person name="Ma J."/>
        </authorList>
    </citation>
    <scope>NUCLEOTIDE SEQUENCE [LARGE SCALE GENOMIC DNA]</scope>
    <source>
        <strain evidence="2">NBRC 3250</strain>
    </source>
</reference>
<evidence type="ECO:0000313" key="2">
    <source>
        <dbReference type="Proteomes" id="UP001156672"/>
    </source>
</evidence>
<gene>
    <name evidence="1" type="ORF">GCM10007866_18130</name>
</gene>
<organism evidence="1 2">
    <name type="scientific">Gluconobacter albidus</name>
    <dbReference type="NCBI Taxonomy" id="318683"/>
    <lineage>
        <taxon>Bacteria</taxon>
        <taxon>Pseudomonadati</taxon>
        <taxon>Pseudomonadota</taxon>
        <taxon>Alphaproteobacteria</taxon>
        <taxon>Acetobacterales</taxon>
        <taxon>Acetobacteraceae</taxon>
        <taxon>Gluconobacter</taxon>
    </lineage>
</organism>
<protein>
    <submittedName>
        <fullName evidence="1">Uncharacterized protein</fullName>
    </submittedName>
</protein>
<accession>A0ABQ5X261</accession>
<dbReference type="Proteomes" id="UP001156672">
    <property type="component" value="Unassembled WGS sequence"/>
</dbReference>
<evidence type="ECO:0000313" key="1">
    <source>
        <dbReference type="EMBL" id="GLQ69362.1"/>
    </source>
</evidence>